<accession>A0AAD8QU38</accession>
<sequence>MLKKLGLMKKEEGLIFPGEESFPTPRIGYRLHQLTPNSILHISIFITLCECFLETHPNWGLWKHMFYLRRNNSHNTAYNVGGVVICIRPDVDYFDVKFPDSIQG</sequence>
<dbReference type="PANTHER" id="PTHR33026">
    <property type="entry name" value="OS06G0360600 PROTEIN"/>
    <property type="match status" value="1"/>
</dbReference>
<proteinExistence type="predicted"/>
<gene>
    <name evidence="2" type="ORF">QYE76_032681</name>
</gene>
<keyword evidence="3" id="KW-1185">Reference proteome</keyword>
<reference evidence="2" key="1">
    <citation type="submission" date="2023-07" db="EMBL/GenBank/DDBJ databases">
        <title>A chromosome-level genome assembly of Lolium multiflorum.</title>
        <authorList>
            <person name="Chen Y."/>
            <person name="Copetti D."/>
            <person name="Kolliker R."/>
            <person name="Studer B."/>
        </authorList>
    </citation>
    <scope>NUCLEOTIDE SEQUENCE</scope>
    <source>
        <strain evidence="2">02402/16</strain>
        <tissue evidence="2">Leaf</tissue>
    </source>
</reference>
<evidence type="ECO:0000313" key="3">
    <source>
        <dbReference type="Proteomes" id="UP001231189"/>
    </source>
</evidence>
<organism evidence="2 3">
    <name type="scientific">Lolium multiflorum</name>
    <name type="common">Italian ryegrass</name>
    <name type="synonym">Lolium perenne subsp. multiflorum</name>
    <dbReference type="NCBI Taxonomy" id="4521"/>
    <lineage>
        <taxon>Eukaryota</taxon>
        <taxon>Viridiplantae</taxon>
        <taxon>Streptophyta</taxon>
        <taxon>Embryophyta</taxon>
        <taxon>Tracheophyta</taxon>
        <taxon>Spermatophyta</taxon>
        <taxon>Magnoliopsida</taxon>
        <taxon>Liliopsida</taxon>
        <taxon>Poales</taxon>
        <taxon>Poaceae</taxon>
        <taxon>BOP clade</taxon>
        <taxon>Pooideae</taxon>
        <taxon>Poodae</taxon>
        <taxon>Poeae</taxon>
        <taxon>Poeae Chloroplast Group 2 (Poeae type)</taxon>
        <taxon>Loliodinae</taxon>
        <taxon>Loliinae</taxon>
        <taxon>Lolium</taxon>
    </lineage>
</organism>
<dbReference type="AlphaFoldDB" id="A0AAD8QU38"/>
<comment type="caution">
    <text evidence="2">The sequence shown here is derived from an EMBL/GenBank/DDBJ whole genome shotgun (WGS) entry which is preliminary data.</text>
</comment>
<evidence type="ECO:0000259" key="1">
    <source>
        <dbReference type="Pfam" id="PF04195"/>
    </source>
</evidence>
<dbReference type="PANTHER" id="PTHR33026:SF7">
    <property type="entry name" value="OS03G0100275 PROTEIN"/>
    <property type="match status" value="1"/>
</dbReference>
<name>A0AAD8QU38_LOLMU</name>
<feature type="domain" description="Transposase (putative) gypsy type" evidence="1">
    <location>
        <begin position="30"/>
        <end position="69"/>
    </location>
</feature>
<protein>
    <recommendedName>
        <fullName evidence="1">Transposase (putative) gypsy type domain-containing protein</fullName>
    </recommendedName>
</protein>
<dbReference type="InterPro" id="IPR007321">
    <property type="entry name" value="Transposase_28"/>
</dbReference>
<dbReference type="Proteomes" id="UP001231189">
    <property type="component" value="Unassembled WGS sequence"/>
</dbReference>
<dbReference type="EMBL" id="JAUUTY010000007">
    <property type="protein sequence ID" value="KAK1609008.1"/>
    <property type="molecule type" value="Genomic_DNA"/>
</dbReference>
<evidence type="ECO:0000313" key="2">
    <source>
        <dbReference type="EMBL" id="KAK1609008.1"/>
    </source>
</evidence>
<dbReference type="Pfam" id="PF04195">
    <property type="entry name" value="Transposase_28"/>
    <property type="match status" value="1"/>
</dbReference>